<gene>
    <name evidence="2" type="ORF">GQF42_35860</name>
</gene>
<organism evidence="2 3">
    <name type="scientific">Streptomyces broussonetiae</name>
    <dbReference type="NCBI Taxonomy" id="2686304"/>
    <lineage>
        <taxon>Bacteria</taxon>
        <taxon>Bacillati</taxon>
        <taxon>Actinomycetota</taxon>
        <taxon>Actinomycetes</taxon>
        <taxon>Kitasatosporales</taxon>
        <taxon>Streptomycetaceae</taxon>
        <taxon>Streptomyces</taxon>
    </lineage>
</organism>
<feature type="region of interest" description="Disordered" evidence="1">
    <location>
        <begin position="1"/>
        <end position="20"/>
    </location>
</feature>
<dbReference type="AlphaFoldDB" id="A0A6I6N531"/>
<evidence type="ECO:0000313" key="3">
    <source>
        <dbReference type="Proteomes" id="UP000436138"/>
    </source>
</evidence>
<evidence type="ECO:0000256" key="1">
    <source>
        <dbReference type="SAM" id="MobiDB-lite"/>
    </source>
</evidence>
<protein>
    <recommendedName>
        <fullName evidence="4">AsnC family transcriptional regulator</fullName>
    </recommendedName>
</protein>
<evidence type="ECO:0000313" key="2">
    <source>
        <dbReference type="EMBL" id="QHA07943.1"/>
    </source>
</evidence>
<reference evidence="2 3" key="1">
    <citation type="submission" date="2019-12" db="EMBL/GenBank/DDBJ databases">
        <title>Streptomyces sp. strain T44 isolated from rhizosphere soil of Broussonetia papyrifera.</title>
        <authorList>
            <person name="Mo P."/>
        </authorList>
    </citation>
    <scope>NUCLEOTIDE SEQUENCE [LARGE SCALE GENOMIC DNA]</scope>
    <source>
        <strain evidence="2 3">T44</strain>
    </source>
</reference>
<sequence length="54" mass="5548">MRSARRTGHAPAGPARRGAGDITAVDHALLAHLAHDGRASRQALSTDLPPSDAP</sequence>
<keyword evidence="3" id="KW-1185">Reference proteome</keyword>
<name>A0A6I6N531_9ACTN</name>
<dbReference type="Proteomes" id="UP000436138">
    <property type="component" value="Chromosome"/>
</dbReference>
<dbReference type="KEGG" id="sbro:GQF42_35860"/>
<dbReference type="EMBL" id="CP047020">
    <property type="protein sequence ID" value="QHA07943.1"/>
    <property type="molecule type" value="Genomic_DNA"/>
</dbReference>
<evidence type="ECO:0008006" key="4">
    <source>
        <dbReference type="Google" id="ProtNLM"/>
    </source>
</evidence>
<dbReference type="RefSeq" id="WP_158926902.1">
    <property type="nucleotide sequence ID" value="NZ_CP047020.1"/>
</dbReference>
<proteinExistence type="predicted"/>
<accession>A0A6I6N531</accession>